<dbReference type="Proteomes" id="UP000836841">
    <property type="component" value="Chromosome 4"/>
</dbReference>
<dbReference type="Pfam" id="PF12819">
    <property type="entry name" value="Malectin_like"/>
    <property type="match status" value="1"/>
</dbReference>
<keyword evidence="2" id="KW-0812">Transmembrane</keyword>
<evidence type="ECO:0000256" key="1">
    <source>
        <dbReference type="ARBA" id="ARBA00004167"/>
    </source>
</evidence>
<feature type="chain" id="PRO_5043706657" description="Malectin-like domain-containing protein" evidence="6">
    <location>
        <begin position="25"/>
        <end position="226"/>
    </location>
</feature>
<dbReference type="EMBL" id="OU466860">
    <property type="protein sequence ID" value="CAH2060202.1"/>
    <property type="molecule type" value="Genomic_DNA"/>
</dbReference>
<evidence type="ECO:0000313" key="8">
    <source>
        <dbReference type="EMBL" id="CAH2060202.1"/>
    </source>
</evidence>
<keyword evidence="9" id="KW-1185">Reference proteome</keyword>
<evidence type="ECO:0000259" key="7">
    <source>
        <dbReference type="Pfam" id="PF12819"/>
    </source>
</evidence>
<evidence type="ECO:0000313" key="9">
    <source>
        <dbReference type="Proteomes" id="UP000836841"/>
    </source>
</evidence>
<feature type="domain" description="Malectin-like" evidence="7">
    <location>
        <begin position="40"/>
        <end position="212"/>
    </location>
</feature>
<dbReference type="PANTHER" id="PTHR45631">
    <property type="entry name" value="OS07G0107800 PROTEIN-RELATED"/>
    <property type="match status" value="1"/>
</dbReference>
<dbReference type="GO" id="GO:0016020">
    <property type="term" value="C:membrane"/>
    <property type="evidence" value="ECO:0007669"/>
    <property type="project" value="UniProtKB-SubCell"/>
</dbReference>
<keyword evidence="4" id="KW-1133">Transmembrane helix</keyword>
<protein>
    <recommendedName>
        <fullName evidence="7">Malectin-like domain-containing protein</fullName>
    </recommendedName>
</protein>
<keyword evidence="3 6" id="KW-0732">Signal</keyword>
<keyword evidence="5" id="KW-0472">Membrane</keyword>
<evidence type="ECO:0000256" key="4">
    <source>
        <dbReference type="ARBA" id="ARBA00022989"/>
    </source>
</evidence>
<comment type="subcellular location">
    <subcellularLocation>
        <location evidence="1">Membrane</location>
        <topology evidence="1">Single-pass membrane protein</topology>
    </subcellularLocation>
</comment>
<dbReference type="InterPro" id="IPR024788">
    <property type="entry name" value="Malectin-like_Carb-bd_dom"/>
</dbReference>
<sequence length="226" mass="25685">MDGHHRLTAALFIVTLSVLHLVQAQDQSAVFLSLVGFISLDCGLPTNESPYTEPLTGLNFSSDSDFIQSGKGARVGQDWVYAYKQYNALRYFPDGIRNCYNLSVKQGINYLIRAGFAYGNYDGLDIYPRFDIYIGPNLWTTVYARFQIDNEIIHMARSSILQICLVKTGTTTPFISTLELRPLRNDSYSTQTGSLQHVSRWFYKNSGDLRYFNSEQFSYMPNSSNI</sequence>
<gene>
    <name evidence="8" type="ORF">TAV2_LOCUS14827</name>
</gene>
<reference evidence="8 9" key="1">
    <citation type="submission" date="2022-03" db="EMBL/GenBank/DDBJ databases">
        <authorList>
            <person name="Nunn A."/>
            <person name="Chopra R."/>
            <person name="Nunn A."/>
            <person name="Contreras Garrido A."/>
        </authorList>
    </citation>
    <scope>NUCLEOTIDE SEQUENCE [LARGE SCALE GENOMIC DNA]</scope>
</reference>
<name>A0AAU9SA17_THLAR</name>
<evidence type="ECO:0000256" key="3">
    <source>
        <dbReference type="ARBA" id="ARBA00022729"/>
    </source>
</evidence>
<accession>A0AAU9SA17</accession>
<evidence type="ECO:0000256" key="6">
    <source>
        <dbReference type="SAM" id="SignalP"/>
    </source>
</evidence>
<dbReference type="PANTHER" id="PTHR45631:SF97">
    <property type="entry name" value="LEUCINE-RICH REPEAT PROTEIN KINASE FAMILY PROTEIN"/>
    <property type="match status" value="1"/>
</dbReference>
<evidence type="ECO:0000256" key="5">
    <source>
        <dbReference type="ARBA" id="ARBA00023136"/>
    </source>
</evidence>
<dbReference type="AlphaFoldDB" id="A0AAU9SA17"/>
<evidence type="ECO:0000256" key="2">
    <source>
        <dbReference type="ARBA" id="ARBA00022692"/>
    </source>
</evidence>
<feature type="signal peptide" evidence="6">
    <location>
        <begin position="1"/>
        <end position="24"/>
    </location>
</feature>
<organism evidence="8 9">
    <name type="scientific">Thlaspi arvense</name>
    <name type="common">Field penny-cress</name>
    <dbReference type="NCBI Taxonomy" id="13288"/>
    <lineage>
        <taxon>Eukaryota</taxon>
        <taxon>Viridiplantae</taxon>
        <taxon>Streptophyta</taxon>
        <taxon>Embryophyta</taxon>
        <taxon>Tracheophyta</taxon>
        <taxon>Spermatophyta</taxon>
        <taxon>Magnoliopsida</taxon>
        <taxon>eudicotyledons</taxon>
        <taxon>Gunneridae</taxon>
        <taxon>Pentapetalae</taxon>
        <taxon>rosids</taxon>
        <taxon>malvids</taxon>
        <taxon>Brassicales</taxon>
        <taxon>Brassicaceae</taxon>
        <taxon>Thlaspideae</taxon>
        <taxon>Thlaspi</taxon>
    </lineage>
</organism>
<proteinExistence type="predicted"/>